<accession>A0A1Y1VFM0</accession>
<name>A0A1Y1VFM0_9FUNG</name>
<proteinExistence type="predicted"/>
<reference evidence="1 2" key="1">
    <citation type="submission" date="2016-08" db="EMBL/GenBank/DDBJ databases">
        <title>Genomes of anaerobic fungi encode conserved fungal cellulosomes for biomass hydrolysis.</title>
        <authorList>
            <consortium name="DOE Joint Genome Institute"/>
            <person name="Haitjema C.H."/>
            <person name="Gilmore S.P."/>
            <person name="Henske J.K."/>
            <person name="Solomon K.V."/>
            <person name="De Groot R."/>
            <person name="Kuo A."/>
            <person name="Mondo S.J."/>
            <person name="Salamov A.A."/>
            <person name="Labutti K."/>
            <person name="Zhao Z."/>
            <person name="Chiniquy J."/>
            <person name="Barry K."/>
            <person name="Brewer H.M."/>
            <person name="Purvine S.O."/>
            <person name="Wright A.T."/>
            <person name="Boxma B."/>
            <person name="Van Alen T."/>
            <person name="Hackstein J.H."/>
            <person name="Baker S.E."/>
            <person name="Grigoriev I.V."/>
            <person name="O'Malley M.A."/>
        </authorList>
    </citation>
    <scope>NUCLEOTIDE SEQUENCE [LARGE SCALE GENOMIC DNA]</scope>
    <source>
        <strain evidence="2">finn</strain>
    </source>
</reference>
<evidence type="ECO:0000313" key="2">
    <source>
        <dbReference type="Proteomes" id="UP000193719"/>
    </source>
</evidence>
<sequence>MENEIIQLRSIKDLIYNQCISFLNDNINKIRQSKKLLCKIKKYLKEMLRNEELLFINQEHINRLLINRITIIENNDCEVDRRLNELEIENEKSNQLKQELKVFLKSKKEFIKVSGLQFKIEGNGRNNSEIIKMLNEDENFKKDTNNYDETIDDSFVRIMYKGSHRVLYTIKNPINMKVYIARIKCGKIKCEKESSFSKFKFIYDYDKLSDEDISIKLVKNEIELETNIKNEYLNVFIFQTKEDIIFGKPFKMMSSRRFCDL</sequence>
<dbReference type="AlphaFoldDB" id="A0A1Y1VFM0"/>
<dbReference type="Proteomes" id="UP000193719">
    <property type="component" value="Unassembled WGS sequence"/>
</dbReference>
<gene>
    <name evidence="1" type="ORF">BCR36DRAFT_581869</name>
</gene>
<reference evidence="1 2" key="2">
    <citation type="submission" date="2016-08" db="EMBL/GenBank/DDBJ databases">
        <title>Pervasive Adenine N6-methylation of Active Genes in Fungi.</title>
        <authorList>
            <consortium name="DOE Joint Genome Institute"/>
            <person name="Mondo S.J."/>
            <person name="Dannebaum R.O."/>
            <person name="Kuo R.C."/>
            <person name="Labutti K."/>
            <person name="Haridas S."/>
            <person name="Kuo A."/>
            <person name="Salamov A."/>
            <person name="Ahrendt S.R."/>
            <person name="Lipzen A."/>
            <person name="Sullivan W."/>
            <person name="Andreopoulos W.B."/>
            <person name="Clum A."/>
            <person name="Lindquist E."/>
            <person name="Daum C."/>
            <person name="Ramamoorthy G.K."/>
            <person name="Gryganskyi A."/>
            <person name="Culley D."/>
            <person name="Magnuson J.K."/>
            <person name="James T.Y."/>
            <person name="O'Malley M.A."/>
            <person name="Stajich J.E."/>
            <person name="Spatafora J.W."/>
            <person name="Visel A."/>
            <person name="Grigoriev I.V."/>
        </authorList>
    </citation>
    <scope>NUCLEOTIDE SEQUENCE [LARGE SCALE GENOMIC DNA]</scope>
    <source>
        <strain evidence="2">finn</strain>
    </source>
</reference>
<comment type="caution">
    <text evidence="1">The sequence shown here is derived from an EMBL/GenBank/DDBJ whole genome shotgun (WGS) entry which is preliminary data.</text>
</comment>
<organism evidence="1 2">
    <name type="scientific">Piromyces finnis</name>
    <dbReference type="NCBI Taxonomy" id="1754191"/>
    <lineage>
        <taxon>Eukaryota</taxon>
        <taxon>Fungi</taxon>
        <taxon>Fungi incertae sedis</taxon>
        <taxon>Chytridiomycota</taxon>
        <taxon>Chytridiomycota incertae sedis</taxon>
        <taxon>Neocallimastigomycetes</taxon>
        <taxon>Neocallimastigales</taxon>
        <taxon>Neocallimastigaceae</taxon>
        <taxon>Piromyces</taxon>
    </lineage>
</organism>
<keyword evidence="2" id="KW-1185">Reference proteome</keyword>
<evidence type="ECO:0000313" key="1">
    <source>
        <dbReference type="EMBL" id="ORX54242.1"/>
    </source>
</evidence>
<protein>
    <submittedName>
        <fullName evidence="1">Uncharacterized protein</fullName>
    </submittedName>
</protein>
<dbReference type="EMBL" id="MCFH01000011">
    <property type="protein sequence ID" value="ORX54242.1"/>
    <property type="molecule type" value="Genomic_DNA"/>
</dbReference>